<feature type="compositionally biased region" description="Low complexity" evidence="1">
    <location>
        <begin position="1"/>
        <end position="22"/>
    </location>
</feature>
<dbReference type="AlphaFoldDB" id="A0A167RNF3"/>
<feature type="compositionally biased region" description="Acidic residues" evidence="1">
    <location>
        <begin position="431"/>
        <end position="441"/>
    </location>
</feature>
<protein>
    <recommendedName>
        <fullName evidence="4">Eukaryotic translation initiation factor 6</fullName>
    </recommendedName>
</protein>
<dbReference type="OrthoDB" id="2351940at2759"/>
<sequence length="595" mass="65629">MSWHNSNNPSRPTPRPRLTTSRPSDEAQSRADLAANAAPLPRGAQQRPERLERLEWDGLQHLEHLANRERRIDNATRERLSSLLRESWTTPLGHGVFGHRHQDRPSLPPSRFDAAPQTLPAPSSGADFASRFPNTHRMASLEQLDRTLDEANAHLRALLDMTSANSVSRQLLPTNPSPSYAPSTRAHDFTYDNQRNKRRKVDEDKYATVVPGFRYGHYGQVEAGNLEMELVSCDGGMFSNGSSYAAENILKDDQSVYCTKGNRCNIVLRHRGSTTFTLSELIIKAPGSMNYSNPVREGMVFISMEHDDVLHRTTQYQIQYTPSTARAATGPAARDRVTFTSTDSRTRLNHEAQQYGYYPGSILVGPTSFLYTGEDGIRAPQMPREFSTSQPDFRISTEFSDEDEEAISGSAAPVSILRRPPPNRIGTLPFENDEESDSDLDWDNSDSLFLHESSARRPRHPASTSATNLLDVNLDEFPGLAGGGGGGGSSFNLSSNAGVSHGSAALTETWAAHTGATQDAGRAVGGGSLLAPHARFHIEKKKSKCTMRFDPPVSGRFILLKMWSSNHDPDSNIDIQAVLARGFAGPRYFPALEMR</sequence>
<dbReference type="STRING" id="1081104.A0A167RNF3"/>
<evidence type="ECO:0000313" key="2">
    <source>
        <dbReference type="EMBL" id="OAA58768.1"/>
    </source>
</evidence>
<evidence type="ECO:0000256" key="1">
    <source>
        <dbReference type="SAM" id="MobiDB-lite"/>
    </source>
</evidence>
<gene>
    <name evidence="2" type="ORF">ISF_06551</name>
</gene>
<name>A0A167RNF3_CORFA</name>
<evidence type="ECO:0000313" key="3">
    <source>
        <dbReference type="Proteomes" id="UP000076744"/>
    </source>
</evidence>
<dbReference type="Proteomes" id="UP000076744">
    <property type="component" value="Unassembled WGS sequence"/>
</dbReference>
<accession>A0A167RNF3</accession>
<keyword evidence="3" id="KW-1185">Reference proteome</keyword>
<feature type="region of interest" description="Disordered" evidence="1">
    <location>
        <begin position="168"/>
        <end position="202"/>
    </location>
</feature>
<dbReference type="GeneID" id="30022843"/>
<evidence type="ECO:0008006" key="4">
    <source>
        <dbReference type="Google" id="ProtNLM"/>
    </source>
</evidence>
<dbReference type="EMBL" id="AZHB01000017">
    <property type="protein sequence ID" value="OAA58768.1"/>
    <property type="molecule type" value="Genomic_DNA"/>
</dbReference>
<organism evidence="2 3">
    <name type="scientific">Cordyceps fumosorosea (strain ARSEF 2679)</name>
    <name type="common">Isaria fumosorosea</name>
    <dbReference type="NCBI Taxonomy" id="1081104"/>
    <lineage>
        <taxon>Eukaryota</taxon>
        <taxon>Fungi</taxon>
        <taxon>Dikarya</taxon>
        <taxon>Ascomycota</taxon>
        <taxon>Pezizomycotina</taxon>
        <taxon>Sordariomycetes</taxon>
        <taxon>Hypocreomycetidae</taxon>
        <taxon>Hypocreales</taxon>
        <taxon>Cordycipitaceae</taxon>
        <taxon>Cordyceps</taxon>
    </lineage>
</organism>
<comment type="caution">
    <text evidence="2">The sequence shown here is derived from an EMBL/GenBank/DDBJ whole genome shotgun (WGS) entry which is preliminary data.</text>
</comment>
<feature type="region of interest" description="Disordered" evidence="1">
    <location>
        <begin position="398"/>
        <end position="441"/>
    </location>
</feature>
<proteinExistence type="predicted"/>
<dbReference type="RefSeq" id="XP_018702643.1">
    <property type="nucleotide sequence ID" value="XM_018850155.1"/>
</dbReference>
<feature type="compositionally biased region" description="Polar residues" evidence="1">
    <location>
        <begin position="168"/>
        <end position="182"/>
    </location>
</feature>
<reference evidence="2 3" key="1">
    <citation type="journal article" date="2016" name="Genome Biol. Evol.">
        <title>Divergent and convergent evolution of fungal pathogenicity.</title>
        <authorList>
            <person name="Shang Y."/>
            <person name="Xiao G."/>
            <person name="Zheng P."/>
            <person name="Cen K."/>
            <person name="Zhan S."/>
            <person name="Wang C."/>
        </authorList>
    </citation>
    <scope>NUCLEOTIDE SEQUENCE [LARGE SCALE GENOMIC DNA]</scope>
    <source>
        <strain evidence="2 3">ARSEF 2679</strain>
    </source>
</reference>
<feature type="region of interest" description="Disordered" evidence="1">
    <location>
        <begin position="1"/>
        <end position="48"/>
    </location>
</feature>